<organism evidence="1">
    <name type="scientific">Rhizophora mucronata</name>
    <name type="common">Asiatic mangrove</name>
    <dbReference type="NCBI Taxonomy" id="61149"/>
    <lineage>
        <taxon>Eukaryota</taxon>
        <taxon>Viridiplantae</taxon>
        <taxon>Streptophyta</taxon>
        <taxon>Embryophyta</taxon>
        <taxon>Tracheophyta</taxon>
        <taxon>Spermatophyta</taxon>
        <taxon>Magnoliopsida</taxon>
        <taxon>eudicotyledons</taxon>
        <taxon>Gunneridae</taxon>
        <taxon>Pentapetalae</taxon>
        <taxon>rosids</taxon>
        <taxon>fabids</taxon>
        <taxon>Malpighiales</taxon>
        <taxon>Rhizophoraceae</taxon>
        <taxon>Rhizophora</taxon>
    </lineage>
</organism>
<sequence>MAASRAPMPVPAIMSKKSAILALGSPISRRIRSSRWTRAAPAPLAVVPPPSMLRTRVFLAVSQCESHFCSSFEKISSVTLLSSISLSFYAIGLQIRERKRSVKK</sequence>
<accession>A0A2P2JTJ2</accession>
<name>A0A2P2JTJ2_RHIMU</name>
<protein>
    <submittedName>
        <fullName evidence="1">Uncharacterized protein</fullName>
    </submittedName>
</protein>
<evidence type="ECO:0000313" key="1">
    <source>
        <dbReference type="EMBL" id="MBW96760.1"/>
    </source>
</evidence>
<dbReference type="EMBL" id="GGEC01016277">
    <property type="protein sequence ID" value="MBW96760.1"/>
    <property type="molecule type" value="Transcribed_RNA"/>
</dbReference>
<reference evidence="1" key="1">
    <citation type="submission" date="2018-02" db="EMBL/GenBank/DDBJ databases">
        <title>Rhizophora mucronata_Transcriptome.</title>
        <authorList>
            <person name="Meera S.P."/>
            <person name="Sreeshan A."/>
            <person name="Augustine A."/>
        </authorList>
    </citation>
    <scope>NUCLEOTIDE SEQUENCE</scope>
    <source>
        <tissue evidence="1">Leaf</tissue>
    </source>
</reference>
<proteinExistence type="predicted"/>
<dbReference type="AlphaFoldDB" id="A0A2P2JTJ2"/>